<evidence type="ECO:0000313" key="3">
    <source>
        <dbReference type="EMBL" id="ODH38159.1"/>
    </source>
</evidence>
<dbReference type="PANTHER" id="PTHR39460">
    <property type="entry name" value="EXPRESSED PROTEIN"/>
    <property type="match status" value="1"/>
</dbReference>
<feature type="domain" description="DUF7729" evidence="2">
    <location>
        <begin position="148"/>
        <end position="353"/>
    </location>
</feature>
<reference evidence="3 4" key="1">
    <citation type="submission" date="2016-06" db="EMBL/GenBank/DDBJ databases">
        <authorList>
            <person name="Kjaerup R.B."/>
            <person name="Dalgaard T.S."/>
            <person name="Juul-Madsen H.R."/>
        </authorList>
    </citation>
    <scope>NUCLEOTIDE SEQUENCE [LARGE SCALE GENOMIC DNA]</scope>
    <source>
        <strain evidence="3 4">Pb300</strain>
    </source>
</reference>
<dbReference type="PANTHER" id="PTHR39460:SF1">
    <property type="entry name" value="C6 TRANSCRIPTION FACTOR"/>
    <property type="match status" value="1"/>
</dbReference>
<evidence type="ECO:0000313" key="4">
    <source>
        <dbReference type="Proteomes" id="UP000242814"/>
    </source>
</evidence>
<evidence type="ECO:0000256" key="1">
    <source>
        <dbReference type="SAM" id="MobiDB-lite"/>
    </source>
</evidence>
<evidence type="ECO:0000259" key="2">
    <source>
        <dbReference type="Pfam" id="PF24855"/>
    </source>
</evidence>
<comment type="caution">
    <text evidence="3">The sequence shown here is derived from an EMBL/GenBank/DDBJ whole genome shotgun (WGS) entry which is preliminary data.</text>
</comment>
<feature type="compositionally biased region" description="Low complexity" evidence="1">
    <location>
        <begin position="78"/>
        <end position="120"/>
    </location>
</feature>
<organism evidence="3 4">
    <name type="scientific">Paracoccidioides brasiliensis</name>
    <dbReference type="NCBI Taxonomy" id="121759"/>
    <lineage>
        <taxon>Eukaryota</taxon>
        <taxon>Fungi</taxon>
        <taxon>Dikarya</taxon>
        <taxon>Ascomycota</taxon>
        <taxon>Pezizomycotina</taxon>
        <taxon>Eurotiomycetes</taxon>
        <taxon>Eurotiomycetidae</taxon>
        <taxon>Onygenales</taxon>
        <taxon>Ajellomycetaceae</taxon>
        <taxon>Paracoccidioides</taxon>
    </lineage>
</organism>
<dbReference type="InterPro" id="IPR056146">
    <property type="entry name" value="DUF7729"/>
</dbReference>
<dbReference type="VEuPathDB" id="FungiDB:PADG_07778"/>
<dbReference type="AlphaFoldDB" id="A0A1D2JIF5"/>
<dbReference type="VEuPathDB" id="FungiDB:PABG_06187"/>
<feature type="compositionally biased region" description="Basic and acidic residues" evidence="1">
    <location>
        <begin position="55"/>
        <end position="68"/>
    </location>
</feature>
<sequence>MPQSPAKQQGVNVNQFVEVPGANHHVDYSLMANKNGGGDLREIFVDLHTIPAEPRSEVPLQRRGDPQNRAKARAIEGSSSTSIVSSTTKGSSTSSEPRKSSSSSTSVSASVSTSTSDPTTKYTGPTKTDSPTEKTDSPTPTGSGNDTPLPSPFDSNLGSNFTNPACPIFFQDFLTNASFQNCYPVSLLLQSSLSFFEASRSVARLSRILDAACSAPRDDCKAIMSDLAAKLTSKEVCGEDFRLQQPIVIQAHNGLRAYTAVYDAMCLKSPDTHNYCFSDAVVNGTNPSNSFIYYLPLGMNLPGSSRPTCNKCLQATMQSFSRAATTDNQPIVKTYMPAANQININCGPAFVVSAVKVGKDTGAGSTTRMVKGTSLLRIMGFLDIILMSYTGELQKSNGIECLVAPVLSSGAELPHRNPPPHVTDECRIPFESAQQPPESIAPAAILDMIAEHSKLFSNGRSHVVDLMIQDESLLIVDMGVDKLLATGDFLTDRIFGLYWAVGFCGGMWFWESRSQRTGNLRERLRVYEQNQAWHGTGFV</sequence>
<dbReference type="VEuPathDB" id="FungiDB:PABG_06188"/>
<dbReference type="EMBL" id="LZYO01000080">
    <property type="protein sequence ID" value="ODH38159.1"/>
    <property type="molecule type" value="Genomic_DNA"/>
</dbReference>
<dbReference type="Pfam" id="PF24855">
    <property type="entry name" value="DUF7729"/>
    <property type="match status" value="1"/>
</dbReference>
<protein>
    <recommendedName>
        <fullName evidence="2">DUF7729 domain-containing protein</fullName>
    </recommendedName>
</protein>
<feature type="compositionally biased region" description="Polar residues" evidence="1">
    <location>
        <begin position="137"/>
        <end position="156"/>
    </location>
</feature>
<accession>A0A1D2JIF5</accession>
<feature type="region of interest" description="Disordered" evidence="1">
    <location>
        <begin position="55"/>
        <end position="156"/>
    </location>
</feature>
<name>A0A1D2JIF5_PARBR</name>
<proteinExistence type="predicted"/>
<gene>
    <name evidence="3" type="ORF">ACO22_02538</name>
</gene>
<dbReference type="Proteomes" id="UP000242814">
    <property type="component" value="Unassembled WGS sequence"/>
</dbReference>